<keyword evidence="1" id="KW-0812">Transmembrane</keyword>
<dbReference type="NCBIfam" id="TIGR02532">
    <property type="entry name" value="IV_pilin_GFxxxE"/>
    <property type="match status" value="1"/>
</dbReference>
<dbReference type="AlphaFoldDB" id="A0A1F7GDT1"/>
<evidence type="ECO:0008006" key="4">
    <source>
        <dbReference type="Google" id="ProtNLM"/>
    </source>
</evidence>
<organism evidence="2 3">
    <name type="scientific">Candidatus Roizmanbacteria bacterium RIFCSPHIGHO2_01_FULL_39_12c</name>
    <dbReference type="NCBI Taxonomy" id="1802031"/>
    <lineage>
        <taxon>Bacteria</taxon>
        <taxon>Candidatus Roizmaniibacteriota</taxon>
    </lineage>
</organism>
<gene>
    <name evidence="2" type="ORF">A2774_01265</name>
</gene>
<dbReference type="SUPFAM" id="SSF54523">
    <property type="entry name" value="Pili subunits"/>
    <property type="match status" value="1"/>
</dbReference>
<keyword evidence="1" id="KW-0472">Membrane</keyword>
<dbReference type="Pfam" id="PF07963">
    <property type="entry name" value="N_methyl"/>
    <property type="match status" value="1"/>
</dbReference>
<keyword evidence="1" id="KW-1133">Transmembrane helix</keyword>
<reference evidence="2 3" key="1">
    <citation type="journal article" date="2016" name="Nat. Commun.">
        <title>Thousands of microbial genomes shed light on interconnected biogeochemical processes in an aquifer system.</title>
        <authorList>
            <person name="Anantharaman K."/>
            <person name="Brown C.T."/>
            <person name="Hug L.A."/>
            <person name="Sharon I."/>
            <person name="Castelle C.J."/>
            <person name="Probst A.J."/>
            <person name="Thomas B.C."/>
            <person name="Singh A."/>
            <person name="Wilkins M.J."/>
            <person name="Karaoz U."/>
            <person name="Brodie E.L."/>
            <person name="Williams K.H."/>
            <person name="Hubbard S.S."/>
            <person name="Banfield J.F."/>
        </authorList>
    </citation>
    <scope>NUCLEOTIDE SEQUENCE [LARGE SCALE GENOMIC DNA]</scope>
</reference>
<evidence type="ECO:0000256" key="1">
    <source>
        <dbReference type="SAM" id="Phobius"/>
    </source>
</evidence>
<dbReference type="EMBL" id="MFZG01000014">
    <property type="protein sequence ID" value="OGK17039.1"/>
    <property type="molecule type" value="Genomic_DNA"/>
</dbReference>
<evidence type="ECO:0000313" key="2">
    <source>
        <dbReference type="EMBL" id="OGK17039.1"/>
    </source>
</evidence>
<protein>
    <recommendedName>
        <fullName evidence="4">Type II secretion system protein GspG C-terminal domain-containing protein</fullName>
    </recommendedName>
</protein>
<name>A0A1F7GDT1_9BACT</name>
<dbReference type="Proteomes" id="UP000177208">
    <property type="component" value="Unassembled WGS sequence"/>
</dbReference>
<evidence type="ECO:0000313" key="3">
    <source>
        <dbReference type="Proteomes" id="UP000177208"/>
    </source>
</evidence>
<comment type="caution">
    <text evidence="2">The sequence shown here is derived from an EMBL/GenBank/DDBJ whole genome shotgun (WGS) entry which is preliminary data.</text>
</comment>
<sequence>MLKKSFTLVELLIVIAILGILGVGLLIALDPIEQTRRGQDTTVQQSAIEIKGAINRYFASKLYYPWCDPASPAGACTYLGTDGCTADDIPSNFSSGCANYVMTQLTTTGELKSAPPSNIVNALNLITTSGGLAFVIDFQPASKAFDSSLTYLYSDNLCTTPGNTTTCPASGNDCYYCLR</sequence>
<proteinExistence type="predicted"/>
<dbReference type="InterPro" id="IPR045584">
    <property type="entry name" value="Pilin-like"/>
</dbReference>
<feature type="transmembrane region" description="Helical" evidence="1">
    <location>
        <begin position="6"/>
        <end position="29"/>
    </location>
</feature>
<dbReference type="InterPro" id="IPR012902">
    <property type="entry name" value="N_methyl_site"/>
</dbReference>
<dbReference type="Gene3D" id="3.30.700.10">
    <property type="entry name" value="Glycoprotein, Type 4 Pilin"/>
    <property type="match status" value="1"/>
</dbReference>
<accession>A0A1F7GDT1</accession>